<keyword evidence="2" id="KW-0233">DNA recombination</keyword>
<evidence type="ECO:0000256" key="1">
    <source>
        <dbReference type="ARBA" id="ARBA00023054"/>
    </source>
</evidence>
<dbReference type="OrthoDB" id="359324at2157"/>
<dbReference type="GeneID" id="56029685"/>
<organism evidence="6 7">
    <name type="scientific">Halorarum halophilum</name>
    <dbReference type="NCBI Taxonomy" id="2743090"/>
    <lineage>
        <taxon>Archaea</taxon>
        <taxon>Methanobacteriati</taxon>
        <taxon>Methanobacteriota</taxon>
        <taxon>Stenosarchaea group</taxon>
        <taxon>Halobacteria</taxon>
        <taxon>Halobacteriales</taxon>
        <taxon>Haloferacaceae</taxon>
        <taxon>Halorarum</taxon>
    </lineage>
</organism>
<dbReference type="Pfam" id="PF02646">
    <property type="entry name" value="RmuC"/>
    <property type="match status" value="1"/>
</dbReference>
<evidence type="ECO:0000256" key="5">
    <source>
        <dbReference type="SAM" id="Phobius"/>
    </source>
</evidence>
<dbReference type="AlphaFoldDB" id="A0A7D5GIQ7"/>
<evidence type="ECO:0000256" key="2">
    <source>
        <dbReference type="ARBA" id="ARBA00023172"/>
    </source>
</evidence>
<proteinExistence type="predicted"/>
<feature type="coiled-coil region" evidence="3">
    <location>
        <begin position="240"/>
        <end position="302"/>
    </location>
</feature>
<keyword evidence="5" id="KW-1133">Transmembrane helix</keyword>
<reference evidence="6 7" key="1">
    <citation type="submission" date="2020-07" db="EMBL/GenBank/DDBJ databases">
        <title>Gai3-2, isolated from salt lake.</title>
        <authorList>
            <person name="Cui H."/>
            <person name="Shi X."/>
        </authorList>
    </citation>
    <scope>NUCLEOTIDE SEQUENCE [LARGE SCALE GENOMIC DNA]</scope>
    <source>
        <strain evidence="6 7">Gai3-2</strain>
    </source>
</reference>
<dbReference type="GO" id="GO:0006310">
    <property type="term" value="P:DNA recombination"/>
    <property type="evidence" value="ECO:0007669"/>
    <property type="project" value="UniProtKB-KW"/>
</dbReference>
<sequence length="330" mass="36482">MLPLQSGGTTSTVLLVAAVTLLLVVAFLLLQLWLSVRSLSAQDTDVEVDSDALTTAVSRTFTDLEFAEKVDRIEQHAGKMRSLHSDLDSMLRDPRKRGAFGEEQLDVLLSDHLPPEMYGLRERVVDGKTPDAHIRTSSGLVCVDAKFPLDNYERAVGTDDEDEAARYRDAFARDVESQLEKIATDYVRPAAGTTDFAFAFIPSESVYYHLVTEEYDLLREYTRRGVQVVSPLTFGHKLELIKADVQARQLSEQAEEVAAELDSLRDAFASVEDEWGVLQTHVRNAANKAEDVDRQYQRLRGEFDRIDGPSLAADGELAADGQGAADGEGS</sequence>
<feature type="region of interest" description="Disordered" evidence="4">
    <location>
        <begin position="306"/>
        <end position="330"/>
    </location>
</feature>
<feature type="transmembrane region" description="Helical" evidence="5">
    <location>
        <begin position="12"/>
        <end position="34"/>
    </location>
</feature>
<dbReference type="KEGG" id="halg:HUG10_12590"/>
<feature type="compositionally biased region" description="Low complexity" evidence="4">
    <location>
        <begin position="311"/>
        <end position="323"/>
    </location>
</feature>
<keyword evidence="1 3" id="KW-0175">Coiled coil</keyword>
<protein>
    <submittedName>
        <fullName evidence="6">DNA recombination protein RmuC</fullName>
    </submittedName>
</protein>
<dbReference type="PANTHER" id="PTHR30563:SF0">
    <property type="entry name" value="DNA RECOMBINATION PROTEIN RMUC"/>
    <property type="match status" value="1"/>
</dbReference>
<evidence type="ECO:0000313" key="7">
    <source>
        <dbReference type="Proteomes" id="UP000509750"/>
    </source>
</evidence>
<dbReference type="RefSeq" id="WP_179169906.1">
    <property type="nucleotide sequence ID" value="NZ_CP058529.1"/>
</dbReference>
<keyword evidence="5" id="KW-0472">Membrane</keyword>
<evidence type="ECO:0000256" key="3">
    <source>
        <dbReference type="SAM" id="Coils"/>
    </source>
</evidence>
<evidence type="ECO:0000256" key="4">
    <source>
        <dbReference type="SAM" id="MobiDB-lite"/>
    </source>
</evidence>
<evidence type="ECO:0000313" key="6">
    <source>
        <dbReference type="EMBL" id="QLG28331.1"/>
    </source>
</evidence>
<name>A0A7D5GIQ7_9EURY</name>
<dbReference type="PANTHER" id="PTHR30563">
    <property type="entry name" value="DNA RECOMBINATION PROTEIN RMUC"/>
    <property type="match status" value="1"/>
</dbReference>
<keyword evidence="7" id="KW-1185">Reference proteome</keyword>
<keyword evidence="5" id="KW-0812">Transmembrane</keyword>
<gene>
    <name evidence="6" type="primary">rmuC</name>
    <name evidence="6" type="ORF">HUG10_12590</name>
</gene>
<accession>A0A7D5GIQ7</accession>
<dbReference type="EMBL" id="CP058529">
    <property type="protein sequence ID" value="QLG28331.1"/>
    <property type="molecule type" value="Genomic_DNA"/>
</dbReference>
<dbReference type="InterPro" id="IPR003798">
    <property type="entry name" value="DNA_recombination_RmuC"/>
</dbReference>
<dbReference type="Proteomes" id="UP000509750">
    <property type="component" value="Chromosome"/>
</dbReference>